<accession>A0A085MYH3</accession>
<dbReference type="AlphaFoldDB" id="A0A085MYH3"/>
<dbReference type="GO" id="GO:0000225">
    <property type="term" value="F:N-acetylglucosaminylphosphatidylinositol deacetylase activity"/>
    <property type="evidence" value="ECO:0007669"/>
    <property type="project" value="UniProtKB-EC"/>
</dbReference>
<evidence type="ECO:0000313" key="4">
    <source>
        <dbReference type="EMBL" id="KFD62269.1"/>
    </source>
</evidence>
<dbReference type="Proteomes" id="UP000030758">
    <property type="component" value="Unassembled WGS sequence"/>
</dbReference>
<feature type="transmembrane region" description="Helical" evidence="3">
    <location>
        <begin position="44"/>
        <end position="67"/>
    </location>
</feature>
<name>A0A085MYH3_9BILA</name>
<protein>
    <recommendedName>
        <fullName evidence="2">N-acetylglucosaminylphosphatidylinositol deacetylase</fullName>
        <ecNumber evidence="2">3.5.1.89</ecNumber>
    </recommendedName>
</protein>
<reference evidence="4" key="1">
    <citation type="journal article" date="2014" name="Nat. Genet.">
        <title>Genome and transcriptome of the porcine whipworm Trichuris suis.</title>
        <authorList>
            <person name="Jex A.R."/>
            <person name="Nejsum P."/>
            <person name="Schwarz E.M."/>
            <person name="Hu L."/>
            <person name="Young N.D."/>
            <person name="Hall R.S."/>
            <person name="Korhonen P.K."/>
            <person name="Liao S."/>
            <person name="Thamsborg S."/>
            <person name="Xia J."/>
            <person name="Xu P."/>
            <person name="Wang S."/>
            <person name="Scheerlinck J.P."/>
            <person name="Hofmann A."/>
            <person name="Sternberg P.W."/>
            <person name="Wang J."/>
            <person name="Gasser R.B."/>
        </authorList>
    </citation>
    <scope>NUCLEOTIDE SEQUENCE [LARGE SCALE GENOMIC DNA]</scope>
    <source>
        <strain evidence="4">DCEP-RM93F</strain>
    </source>
</reference>
<dbReference type="GO" id="GO:0016020">
    <property type="term" value="C:membrane"/>
    <property type="evidence" value="ECO:0007669"/>
    <property type="project" value="GOC"/>
</dbReference>
<dbReference type="Pfam" id="PF02585">
    <property type="entry name" value="PIG-L"/>
    <property type="match status" value="1"/>
</dbReference>
<proteinExistence type="inferred from homology"/>
<keyword evidence="3" id="KW-0472">Membrane</keyword>
<evidence type="ECO:0000256" key="2">
    <source>
        <dbReference type="ARBA" id="ARBA00012176"/>
    </source>
</evidence>
<keyword evidence="3" id="KW-1133">Transmembrane helix</keyword>
<dbReference type="PANTHER" id="PTHR12993:SF11">
    <property type="entry name" value="N-ACETYLGLUCOSAMINYL-PHOSPHATIDYLINOSITOL DE-N-ACETYLASE"/>
    <property type="match status" value="1"/>
</dbReference>
<dbReference type="GO" id="GO:0006506">
    <property type="term" value="P:GPI anchor biosynthetic process"/>
    <property type="evidence" value="ECO:0007669"/>
    <property type="project" value="UniProtKB-UniPathway"/>
</dbReference>
<keyword evidence="3" id="KW-0812">Transmembrane</keyword>
<dbReference type="GO" id="GO:0005783">
    <property type="term" value="C:endoplasmic reticulum"/>
    <property type="evidence" value="ECO:0007669"/>
    <property type="project" value="TreeGrafter"/>
</dbReference>
<dbReference type="EMBL" id="KL367599">
    <property type="protein sequence ID" value="KFD62269.1"/>
    <property type="molecule type" value="Genomic_DNA"/>
</dbReference>
<dbReference type="UniPathway" id="UPA00196"/>
<evidence type="ECO:0000256" key="3">
    <source>
        <dbReference type="SAM" id="Phobius"/>
    </source>
</evidence>
<dbReference type="PANTHER" id="PTHR12993">
    <property type="entry name" value="N-ACETYLGLUCOSAMINYL-PHOSPHATIDYLINOSITOL DE-N-ACETYLASE-RELATED"/>
    <property type="match status" value="1"/>
</dbReference>
<dbReference type="InterPro" id="IPR024078">
    <property type="entry name" value="LmbE-like_dom_sf"/>
</dbReference>
<dbReference type="EC" id="3.5.1.89" evidence="2"/>
<evidence type="ECO:0000256" key="1">
    <source>
        <dbReference type="ARBA" id="ARBA00006066"/>
    </source>
</evidence>
<sequence length="346" mass="39336">MNSVRPGGIGQSEGAKSPYFDWQRRNGEEVIRGLDCPLGISSGIALAGKALCIGSLCSIALAGGAVFGTCKLLGISKINLICFRDMVLFNVGLVVPLFFAFIYIWPLYLWLSYVKHQRVKLSRLVQDFTNKTILLVTAHPDDECMFFAPTLLNLRRMSCHIIVVCLTSGGYRHSREVRKLELHNSCRLLGVPKEDVLVLDDNRFPDNPMISWDQDCVTSLLEKIMISRNVDVVFTFDQFGVSGHLNHCSIHRSFRQLLQQHRMPKDARLYVLDTVSLVRKYSGIFDFVLVLPQCGLSDKLCFINSPIDALRSCHAMSMHGSQLAWFRLLYLLYSRYMFINQFTRLK</sequence>
<organism evidence="4">
    <name type="scientific">Trichuris suis</name>
    <name type="common">pig whipworm</name>
    <dbReference type="NCBI Taxonomy" id="68888"/>
    <lineage>
        <taxon>Eukaryota</taxon>
        <taxon>Metazoa</taxon>
        <taxon>Ecdysozoa</taxon>
        <taxon>Nematoda</taxon>
        <taxon>Enoplea</taxon>
        <taxon>Dorylaimia</taxon>
        <taxon>Trichinellida</taxon>
        <taxon>Trichuridae</taxon>
        <taxon>Trichuris</taxon>
    </lineage>
</organism>
<gene>
    <name evidence="4" type="ORF">M514_10473</name>
</gene>
<comment type="similarity">
    <text evidence="1">Belongs to the PIGL family.</text>
</comment>
<feature type="transmembrane region" description="Helical" evidence="3">
    <location>
        <begin position="87"/>
        <end position="111"/>
    </location>
</feature>
<dbReference type="SUPFAM" id="SSF102588">
    <property type="entry name" value="LmbE-like"/>
    <property type="match status" value="1"/>
</dbReference>
<dbReference type="InterPro" id="IPR003737">
    <property type="entry name" value="GlcNAc_PI_deacetylase-related"/>
</dbReference>
<dbReference type="Gene3D" id="3.40.50.10320">
    <property type="entry name" value="LmbE-like"/>
    <property type="match status" value="1"/>
</dbReference>